<accession>A0AAD1U858</accession>
<evidence type="ECO:0000313" key="3">
    <source>
        <dbReference type="Proteomes" id="UP001295684"/>
    </source>
</evidence>
<evidence type="ECO:0008006" key="4">
    <source>
        <dbReference type="Google" id="ProtNLM"/>
    </source>
</evidence>
<reference evidence="2" key="1">
    <citation type="submission" date="2023-07" db="EMBL/GenBank/DDBJ databases">
        <authorList>
            <consortium name="AG Swart"/>
            <person name="Singh M."/>
            <person name="Singh A."/>
            <person name="Seah K."/>
            <person name="Emmerich C."/>
        </authorList>
    </citation>
    <scope>NUCLEOTIDE SEQUENCE</scope>
    <source>
        <strain evidence="2">DP1</strain>
    </source>
</reference>
<dbReference type="Proteomes" id="UP001295684">
    <property type="component" value="Unassembled WGS sequence"/>
</dbReference>
<evidence type="ECO:0000313" key="2">
    <source>
        <dbReference type="EMBL" id="CAI2361946.1"/>
    </source>
</evidence>
<feature type="region of interest" description="Disordered" evidence="1">
    <location>
        <begin position="147"/>
        <end position="195"/>
    </location>
</feature>
<dbReference type="InterPro" id="IPR018247">
    <property type="entry name" value="EF_Hand_1_Ca_BS"/>
</dbReference>
<evidence type="ECO:0000256" key="1">
    <source>
        <dbReference type="SAM" id="MobiDB-lite"/>
    </source>
</evidence>
<dbReference type="EMBL" id="CAMPGE010003123">
    <property type="protein sequence ID" value="CAI2361946.1"/>
    <property type="molecule type" value="Genomic_DNA"/>
</dbReference>
<protein>
    <recommendedName>
        <fullName evidence="4">EF-hand domain-containing protein</fullName>
    </recommendedName>
</protein>
<feature type="compositionally biased region" description="Polar residues" evidence="1">
    <location>
        <begin position="168"/>
        <end position="185"/>
    </location>
</feature>
<feature type="compositionally biased region" description="Polar residues" evidence="1">
    <location>
        <begin position="541"/>
        <end position="555"/>
    </location>
</feature>
<organism evidence="2 3">
    <name type="scientific">Euplotes crassus</name>
    <dbReference type="NCBI Taxonomy" id="5936"/>
    <lineage>
        <taxon>Eukaryota</taxon>
        <taxon>Sar</taxon>
        <taxon>Alveolata</taxon>
        <taxon>Ciliophora</taxon>
        <taxon>Intramacronucleata</taxon>
        <taxon>Spirotrichea</taxon>
        <taxon>Hypotrichia</taxon>
        <taxon>Euplotida</taxon>
        <taxon>Euplotidae</taxon>
        <taxon>Moneuplotes</taxon>
    </lineage>
</organism>
<keyword evidence="3" id="KW-1185">Reference proteome</keyword>
<comment type="caution">
    <text evidence="2">The sequence shown here is derived from an EMBL/GenBank/DDBJ whole genome shotgun (WGS) entry which is preliminary data.</text>
</comment>
<dbReference type="AlphaFoldDB" id="A0AAD1U858"/>
<feature type="region of interest" description="Disordered" evidence="1">
    <location>
        <begin position="481"/>
        <end position="500"/>
    </location>
</feature>
<gene>
    <name evidence="2" type="ORF">ECRASSUSDP1_LOCUS3262</name>
</gene>
<sequence>MQSSSDQVPSMPGIPCKLPESKFDLLQHYAPAYNRHGYQIMNSKHKTKNTSVLFEGIKGLGRNHDTNFTFSDIQAKRKLGNLPHPSFDLNGDGTVSMHELAIGKRFDEDKDGVLNDQERKNCLEALRNGFENGLSWNRDKSQLRNNLKKGTFVGPKGLKGFKRDSSKRNNSFQPQADSESSQQVSKVEKKDLAPNTTKLATKRFVSPMIKNNHIHSRRYSQNEVETNLNFDPKKLMYNNSCTTKTEGENTKELKKFSPKPNVLSALERLNNRENAFYRQREFSPASRTTYESMKQDRKNQTMKELERLTADVRPGIQKINVPFKNLIKRSKNIVEKESQKDSENSHKRLWHNRNYYKEEMDPSTEQLEFELPKDIFKDYRSINKVMNNVTPKVTQKMYNYGSKYSLDKRNNVVIGGRRANPSRFASKQLSFKTKNGERLYNQYPEIPPSEKDFDPVPSSFITSTEMSKKLTSSSLYYINPKFGVNQPSPGKDQNKSVRFKDESEISYNRFNSLKENLRYTKNSKARQNSSMPISPARSPRGTMNQSTNSDTKVSFANATSYGIRSSGFS</sequence>
<name>A0AAD1U858_EUPCR</name>
<dbReference type="PROSITE" id="PS00018">
    <property type="entry name" value="EF_HAND_1"/>
    <property type="match status" value="1"/>
</dbReference>
<proteinExistence type="predicted"/>
<feature type="compositionally biased region" description="Polar residues" evidence="1">
    <location>
        <begin position="519"/>
        <end position="532"/>
    </location>
</feature>
<feature type="region of interest" description="Disordered" evidence="1">
    <location>
        <begin position="519"/>
        <end position="555"/>
    </location>
</feature>